<dbReference type="EMBL" id="BMNH01000012">
    <property type="protein sequence ID" value="GGO72890.1"/>
    <property type="molecule type" value="Genomic_DNA"/>
</dbReference>
<dbReference type="InterPro" id="IPR002347">
    <property type="entry name" value="SDR_fam"/>
</dbReference>
<dbReference type="RefSeq" id="WP_189125825.1">
    <property type="nucleotide sequence ID" value="NZ_BMNH01000012.1"/>
</dbReference>
<dbReference type="GO" id="GO:0016491">
    <property type="term" value="F:oxidoreductase activity"/>
    <property type="evidence" value="ECO:0007669"/>
    <property type="project" value="UniProtKB-KW"/>
</dbReference>
<dbReference type="SUPFAM" id="SSF51735">
    <property type="entry name" value="NAD(P)-binding Rossmann-fold domains"/>
    <property type="match status" value="1"/>
</dbReference>
<keyword evidence="4" id="KW-1185">Reference proteome</keyword>
<accession>A0A917Z1Z4</accession>
<gene>
    <name evidence="3" type="ORF">GCM10012289_42050</name>
</gene>
<reference evidence="3" key="2">
    <citation type="submission" date="2020-09" db="EMBL/GenBank/DDBJ databases">
        <authorList>
            <person name="Sun Q."/>
            <person name="Zhou Y."/>
        </authorList>
    </citation>
    <scope>NUCLEOTIDE SEQUENCE</scope>
    <source>
        <strain evidence="3">CGMCC 4.7368</strain>
    </source>
</reference>
<sequence length="277" mass="27464">MDLGEKAVLVVGVARPPGLGRAVAVRLARSGARLVLADAIGPVAGDTGTGLAGAGTLRDVADEVAAISGRAVPALEVDPTDPASVTELVESAVAELGRLDACCSFVGATGQGQGDGPLTEVDPVAWQRGLTWNLTATWLIARACVPALTAAGGGSIVSLSSYAGLTPVPGAGVVGVARAAVNHLTAVLARELGPLGIRCNTVCPLGVDPGDPRFPNPGLAKLAEREGIPLADWLARTIPLGRGQSADELAAAVEFLVSDAASFVSGVNLPVAGGAPA</sequence>
<comment type="similarity">
    <text evidence="1">Belongs to the short-chain dehydrogenases/reductases (SDR) family.</text>
</comment>
<organism evidence="3 4">
    <name type="scientific">Nonomuraea cavernae</name>
    <dbReference type="NCBI Taxonomy" id="2045107"/>
    <lineage>
        <taxon>Bacteria</taxon>
        <taxon>Bacillati</taxon>
        <taxon>Actinomycetota</taxon>
        <taxon>Actinomycetes</taxon>
        <taxon>Streptosporangiales</taxon>
        <taxon>Streptosporangiaceae</taxon>
        <taxon>Nonomuraea</taxon>
    </lineage>
</organism>
<evidence type="ECO:0000313" key="3">
    <source>
        <dbReference type="EMBL" id="GGO72890.1"/>
    </source>
</evidence>
<dbReference type="Proteomes" id="UP000646523">
    <property type="component" value="Unassembled WGS sequence"/>
</dbReference>
<dbReference type="Gene3D" id="3.40.50.720">
    <property type="entry name" value="NAD(P)-binding Rossmann-like Domain"/>
    <property type="match status" value="1"/>
</dbReference>
<dbReference type="PANTHER" id="PTHR24321:SF8">
    <property type="entry name" value="ESTRADIOL 17-BETA-DEHYDROGENASE 8-RELATED"/>
    <property type="match status" value="1"/>
</dbReference>
<evidence type="ECO:0000256" key="2">
    <source>
        <dbReference type="ARBA" id="ARBA00023002"/>
    </source>
</evidence>
<reference evidence="3" key="1">
    <citation type="journal article" date="2014" name="Int. J. Syst. Evol. Microbiol.">
        <title>Complete genome sequence of Corynebacterium casei LMG S-19264T (=DSM 44701T), isolated from a smear-ripened cheese.</title>
        <authorList>
            <consortium name="US DOE Joint Genome Institute (JGI-PGF)"/>
            <person name="Walter F."/>
            <person name="Albersmeier A."/>
            <person name="Kalinowski J."/>
            <person name="Ruckert C."/>
        </authorList>
    </citation>
    <scope>NUCLEOTIDE SEQUENCE</scope>
    <source>
        <strain evidence="3">CGMCC 4.7368</strain>
    </source>
</reference>
<dbReference type="CDD" id="cd05233">
    <property type="entry name" value="SDR_c"/>
    <property type="match status" value="1"/>
</dbReference>
<dbReference type="InterPro" id="IPR036291">
    <property type="entry name" value="NAD(P)-bd_dom_sf"/>
</dbReference>
<dbReference type="PRINTS" id="PR00081">
    <property type="entry name" value="GDHRDH"/>
</dbReference>
<keyword evidence="2" id="KW-0560">Oxidoreductase</keyword>
<evidence type="ECO:0000313" key="4">
    <source>
        <dbReference type="Proteomes" id="UP000646523"/>
    </source>
</evidence>
<protein>
    <submittedName>
        <fullName evidence="3">Short-chain dehydrogenase</fullName>
    </submittedName>
</protein>
<dbReference type="PANTHER" id="PTHR24321">
    <property type="entry name" value="DEHYDROGENASES, SHORT CHAIN"/>
    <property type="match status" value="1"/>
</dbReference>
<dbReference type="AlphaFoldDB" id="A0A917Z1Z4"/>
<name>A0A917Z1Z4_9ACTN</name>
<proteinExistence type="inferred from homology"/>
<comment type="caution">
    <text evidence="3">The sequence shown here is derived from an EMBL/GenBank/DDBJ whole genome shotgun (WGS) entry which is preliminary data.</text>
</comment>
<evidence type="ECO:0000256" key="1">
    <source>
        <dbReference type="ARBA" id="ARBA00006484"/>
    </source>
</evidence>
<dbReference type="Pfam" id="PF13561">
    <property type="entry name" value="adh_short_C2"/>
    <property type="match status" value="1"/>
</dbReference>